<dbReference type="Proteomes" id="UP000030671">
    <property type="component" value="Unassembled WGS sequence"/>
</dbReference>
<name>W4K6H5_HETIT</name>
<protein>
    <submittedName>
        <fullName evidence="3">Uncharacterized protein</fullName>
    </submittedName>
</protein>
<keyword evidence="4" id="KW-1185">Reference proteome</keyword>
<dbReference type="HOGENOM" id="CLU_2264100_0_0_1"/>
<feature type="region of interest" description="Disordered" evidence="1">
    <location>
        <begin position="59"/>
        <end position="103"/>
    </location>
</feature>
<keyword evidence="2" id="KW-1133">Transmembrane helix</keyword>
<dbReference type="RefSeq" id="XP_009546003.1">
    <property type="nucleotide sequence ID" value="XM_009547708.1"/>
</dbReference>
<dbReference type="InParanoid" id="W4K6H5"/>
<feature type="compositionally biased region" description="Polar residues" evidence="1">
    <location>
        <begin position="64"/>
        <end position="77"/>
    </location>
</feature>
<dbReference type="AlphaFoldDB" id="W4K6H5"/>
<dbReference type="KEGG" id="hir:HETIRDRAFT_417494"/>
<reference evidence="3 4" key="1">
    <citation type="journal article" date="2012" name="New Phytol.">
        <title>Insight into trade-off between wood decay and parasitism from the genome of a fungal forest pathogen.</title>
        <authorList>
            <person name="Olson A."/>
            <person name="Aerts A."/>
            <person name="Asiegbu F."/>
            <person name="Belbahri L."/>
            <person name="Bouzid O."/>
            <person name="Broberg A."/>
            <person name="Canback B."/>
            <person name="Coutinho P.M."/>
            <person name="Cullen D."/>
            <person name="Dalman K."/>
            <person name="Deflorio G."/>
            <person name="van Diepen L.T."/>
            <person name="Dunand C."/>
            <person name="Duplessis S."/>
            <person name="Durling M."/>
            <person name="Gonthier P."/>
            <person name="Grimwood J."/>
            <person name="Fossdal C.G."/>
            <person name="Hansson D."/>
            <person name="Henrissat B."/>
            <person name="Hietala A."/>
            <person name="Himmelstrand K."/>
            <person name="Hoffmeister D."/>
            <person name="Hogberg N."/>
            <person name="James T.Y."/>
            <person name="Karlsson M."/>
            <person name="Kohler A."/>
            <person name="Kues U."/>
            <person name="Lee Y.H."/>
            <person name="Lin Y.C."/>
            <person name="Lind M."/>
            <person name="Lindquist E."/>
            <person name="Lombard V."/>
            <person name="Lucas S."/>
            <person name="Lunden K."/>
            <person name="Morin E."/>
            <person name="Murat C."/>
            <person name="Park J."/>
            <person name="Raffaello T."/>
            <person name="Rouze P."/>
            <person name="Salamov A."/>
            <person name="Schmutz J."/>
            <person name="Solheim H."/>
            <person name="Stahlberg J."/>
            <person name="Velez H."/>
            <person name="de Vries R.P."/>
            <person name="Wiebenga A."/>
            <person name="Woodward S."/>
            <person name="Yakovlev I."/>
            <person name="Garbelotto M."/>
            <person name="Martin F."/>
            <person name="Grigoriev I.V."/>
            <person name="Stenlid J."/>
        </authorList>
    </citation>
    <scope>NUCLEOTIDE SEQUENCE [LARGE SCALE GENOMIC DNA]</scope>
    <source>
        <strain evidence="3 4">TC 32-1</strain>
    </source>
</reference>
<keyword evidence="2" id="KW-0812">Transmembrane</keyword>
<evidence type="ECO:0000256" key="2">
    <source>
        <dbReference type="SAM" id="Phobius"/>
    </source>
</evidence>
<dbReference type="EMBL" id="KI925458">
    <property type="protein sequence ID" value="ETW81339.1"/>
    <property type="molecule type" value="Genomic_DNA"/>
</dbReference>
<evidence type="ECO:0000256" key="1">
    <source>
        <dbReference type="SAM" id="MobiDB-lite"/>
    </source>
</evidence>
<accession>W4K6H5</accession>
<feature type="transmembrane region" description="Helical" evidence="2">
    <location>
        <begin position="27"/>
        <end position="50"/>
    </location>
</feature>
<dbReference type="GeneID" id="20673409"/>
<feature type="compositionally biased region" description="Basic and acidic residues" evidence="1">
    <location>
        <begin position="94"/>
        <end position="103"/>
    </location>
</feature>
<evidence type="ECO:0000313" key="3">
    <source>
        <dbReference type="EMBL" id="ETW81339.1"/>
    </source>
</evidence>
<gene>
    <name evidence="3" type="ORF">HETIRDRAFT_417494</name>
</gene>
<evidence type="ECO:0000313" key="4">
    <source>
        <dbReference type="Proteomes" id="UP000030671"/>
    </source>
</evidence>
<proteinExistence type="predicted"/>
<sequence length="103" mass="11453">MPSGPQGSPGQVCHPLAGWFRLCWADLVVVVALALLVLLFFVLATTPVIFRLRKMFKAKRKNSEPTLSFSSLSQSRPTLRRTQTHQPRSLGMSAEHHEKGAVK</sequence>
<keyword evidence="2" id="KW-0472">Membrane</keyword>
<organism evidence="3 4">
    <name type="scientific">Heterobasidion irregulare (strain TC 32-1)</name>
    <dbReference type="NCBI Taxonomy" id="747525"/>
    <lineage>
        <taxon>Eukaryota</taxon>
        <taxon>Fungi</taxon>
        <taxon>Dikarya</taxon>
        <taxon>Basidiomycota</taxon>
        <taxon>Agaricomycotina</taxon>
        <taxon>Agaricomycetes</taxon>
        <taxon>Russulales</taxon>
        <taxon>Bondarzewiaceae</taxon>
        <taxon>Heterobasidion</taxon>
        <taxon>Heterobasidion annosum species complex</taxon>
    </lineage>
</organism>